<evidence type="ECO:0000313" key="2">
    <source>
        <dbReference type="Proteomes" id="UP000468638"/>
    </source>
</evidence>
<reference evidence="1 2" key="1">
    <citation type="submission" date="2019-11" db="EMBL/GenBank/DDBJ databases">
        <title>Genome sequences of 17 halophilic strains isolated from different environments.</title>
        <authorList>
            <person name="Furrow R.E."/>
        </authorList>
    </citation>
    <scope>NUCLEOTIDE SEQUENCE [LARGE SCALE GENOMIC DNA]</scope>
    <source>
        <strain evidence="1 2">22514_16_FS</strain>
    </source>
</reference>
<gene>
    <name evidence="1" type="ORF">GLW05_17750</name>
</gene>
<evidence type="ECO:0000313" key="1">
    <source>
        <dbReference type="EMBL" id="MYL35427.1"/>
    </source>
</evidence>
<organism evidence="1 2">
    <name type="scientific">Pontibacillus yanchengensis</name>
    <dbReference type="NCBI Taxonomy" id="462910"/>
    <lineage>
        <taxon>Bacteria</taxon>
        <taxon>Bacillati</taxon>
        <taxon>Bacillota</taxon>
        <taxon>Bacilli</taxon>
        <taxon>Bacillales</taxon>
        <taxon>Bacillaceae</taxon>
        <taxon>Pontibacillus</taxon>
    </lineage>
</organism>
<proteinExistence type="predicted"/>
<sequence length="170" mass="19172">MNKFMQLSLLTVFSAGTIFSVSILNTDVNQSQAYEFSSEAHADWPEYNFEELATKSDAIVMGKVTNVEKKTVKHPQSQQEFNRQFSEVEVKNVLKGSTPDRITLNQAINYVDNGQVYVMFLKKSDDGYYYELSDTALVPEKHGKFRSSIKGLNGSLNKGQIEKEIKKAGN</sequence>
<name>A0A6I5A541_9BACI</name>
<dbReference type="OrthoDB" id="2990945at2"/>
<dbReference type="RefSeq" id="WP_160850602.1">
    <property type="nucleotide sequence ID" value="NZ_WMEQ01000017.1"/>
</dbReference>
<comment type="caution">
    <text evidence="1">The sequence shown here is derived from an EMBL/GenBank/DDBJ whole genome shotgun (WGS) entry which is preliminary data.</text>
</comment>
<protein>
    <submittedName>
        <fullName evidence="1">Uncharacterized protein</fullName>
    </submittedName>
</protein>
<dbReference type="EMBL" id="WMEQ01000017">
    <property type="protein sequence ID" value="MYL35427.1"/>
    <property type="molecule type" value="Genomic_DNA"/>
</dbReference>
<dbReference type="AlphaFoldDB" id="A0A6I5A541"/>
<dbReference type="Proteomes" id="UP000468638">
    <property type="component" value="Unassembled WGS sequence"/>
</dbReference>
<accession>A0A6I5A541</accession>